<feature type="binding site" evidence="7">
    <location>
        <position position="94"/>
    </location>
    <ligand>
        <name>a divalent metal cation</name>
        <dbReference type="ChEBI" id="CHEBI:60240"/>
    </ligand>
</feature>
<protein>
    <recommendedName>
        <fullName evidence="7">5'-nucleotidase SurE</fullName>
        <ecNumber evidence="7">3.1.3.5</ecNumber>
    </recommendedName>
    <alternativeName>
        <fullName evidence="7">Nucleoside 5'-monophosphate phosphohydrolase</fullName>
    </alternativeName>
</protein>
<evidence type="ECO:0000256" key="6">
    <source>
        <dbReference type="ARBA" id="ARBA00022801"/>
    </source>
</evidence>
<dbReference type="PANTHER" id="PTHR30457">
    <property type="entry name" value="5'-NUCLEOTIDASE SURE"/>
    <property type="match status" value="1"/>
</dbReference>
<dbReference type="GO" id="GO:0008253">
    <property type="term" value="F:5'-nucleotidase activity"/>
    <property type="evidence" value="ECO:0007669"/>
    <property type="project" value="UniProtKB-EC"/>
</dbReference>
<accession>A0ABV6HJV1</accession>
<evidence type="ECO:0000313" key="9">
    <source>
        <dbReference type="EMBL" id="MFC0319140.1"/>
    </source>
</evidence>
<name>A0ABV6HJV1_9SPHI</name>
<dbReference type="Proteomes" id="UP001589774">
    <property type="component" value="Unassembled WGS sequence"/>
</dbReference>
<evidence type="ECO:0000256" key="1">
    <source>
        <dbReference type="ARBA" id="ARBA00000815"/>
    </source>
</evidence>
<dbReference type="GO" id="GO:0008254">
    <property type="term" value="F:3'-nucleotidase activity"/>
    <property type="evidence" value="ECO:0007669"/>
    <property type="project" value="UniProtKB-EC"/>
</dbReference>
<comment type="cofactor">
    <cofactor evidence="7">
        <name>a divalent metal cation</name>
        <dbReference type="ChEBI" id="CHEBI:60240"/>
    </cofactor>
    <text evidence="7">Binds 1 divalent metal cation per subunit.</text>
</comment>
<evidence type="ECO:0000256" key="3">
    <source>
        <dbReference type="ARBA" id="ARBA00022490"/>
    </source>
</evidence>
<organism evidence="9 10">
    <name type="scientific">Olivibacter oleidegradans</name>
    <dbReference type="NCBI Taxonomy" id="760123"/>
    <lineage>
        <taxon>Bacteria</taxon>
        <taxon>Pseudomonadati</taxon>
        <taxon>Bacteroidota</taxon>
        <taxon>Sphingobacteriia</taxon>
        <taxon>Sphingobacteriales</taxon>
        <taxon>Sphingobacteriaceae</taxon>
        <taxon>Olivibacter</taxon>
    </lineage>
</organism>
<evidence type="ECO:0000313" key="10">
    <source>
        <dbReference type="Proteomes" id="UP001589774"/>
    </source>
</evidence>
<feature type="domain" description="Survival protein SurE-like phosphatase/nucleotidase" evidence="8">
    <location>
        <begin position="3"/>
        <end position="180"/>
    </location>
</feature>
<feature type="binding site" evidence="7">
    <location>
        <position position="9"/>
    </location>
    <ligand>
        <name>a divalent metal cation</name>
        <dbReference type="ChEBI" id="CHEBI:60240"/>
    </ligand>
</feature>
<dbReference type="HAMAP" id="MF_00060">
    <property type="entry name" value="SurE"/>
    <property type="match status" value="1"/>
</dbReference>
<gene>
    <name evidence="7 9" type="primary">surE</name>
    <name evidence="9" type="ORF">ACFFI0_12520</name>
</gene>
<feature type="binding site" evidence="7">
    <location>
        <position position="39"/>
    </location>
    <ligand>
        <name>a divalent metal cation</name>
        <dbReference type="ChEBI" id="CHEBI:60240"/>
    </ligand>
</feature>
<evidence type="ECO:0000256" key="5">
    <source>
        <dbReference type="ARBA" id="ARBA00022741"/>
    </source>
</evidence>
<dbReference type="SUPFAM" id="SSF64167">
    <property type="entry name" value="SurE-like"/>
    <property type="match status" value="1"/>
</dbReference>
<keyword evidence="5 7" id="KW-0547">Nucleotide-binding</keyword>
<dbReference type="Gene3D" id="3.40.1210.10">
    <property type="entry name" value="Survival protein SurE-like phosphatase/nucleotidase"/>
    <property type="match status" value="1"/>
</dbReference>
<sequence>MRILVTNDDGIYSPGIAALAKIAANFGEVTVVAPDVEQSSMGHAVTHSRPLSYKKSPVEFPGINAYRVNGTPADCVALGTHLYHHIDVVLSGINMGTNLGNAMWHSGTLAAAKQAVLLGIKGIALSTPVGKSEPDFDLLAPHVHQVLEQLLQRTTLSLYNVNFPSNPQGIAWTKQSVRLYDGTIIPGTDPLGRKHYWFTVTPLEPAEKGTDRWAVENNYTSVTPLRLDLTDEIKLRQLEETCPWQVSASS</sequence>
<reference evidence="9 10" key="1">
    <citation type="submission" date="2024-09" db="EMBL/GenBank/DDBJ databases">
        <authorList>
            <person name="Sun Q."/>
            <person name="Mori K."/>
        </authorList>
    </citation>
    <scope>NUCLEOTIDE SEQUENCE [LARGE SCALE GENOMIC DNA]</scope>
    <source>
        <strain evidence="9 10">CCM 7765</strain>
    </source>
</reference>
<keyword evidence="10" id="KW-1185">Reference proteome</keyword>
<keyword evidence="4 7" id="KW-0479">Metal-binding</keyword>
<dbReference type="PANTHER" id="PTHR30457:SF12">
    <property type="entry name" value="5'_3'-NUCLEOTIDASE SURE"/>
    <property type="match status" value="1"/>
</dbReference>
<comment type="similarity">
    <text evidence="2 7">Belongs to the SurE nucleotidase family.</text>
</comment>
<dbReference type="NCBIfam" id="TIGR00087">
    <property type="entry name" value="surE"/>
    <property type="match status" value="1"/>
</dbReference>
<evidence type="ECO:0000256" key="4">
    <source>
        <dbReference type="ARBA" id="ARBA00022723"/>
    </source>
</evidence>
<dbReference type="EMBL" id="JBHLWO010000002">
    <property type="protein sequence ID" value="MFC0319140.1"/>
    <property type="molecule type" value="Genomic_DNA"/>
</dbReference>
<proteinExistence type="inferred from homology"/>
<comment type="catalytic activity">
    <reaction evidence="1 7">
        <text>a ribonucleoside 5'-phosphate + H2O = a ribonucleoside + phosphate</text>
        <dbReference type="Rhea" id="RHEA:12484"/>
        <dbReference type="ChEBI" id="CHEBI:15377"/>
        <dbReference type="ChEBI" id="CHEBI:18254"/>
        <dbReference type="ChEBI" id="CHEBI:43474"/>
        <dbReference type="ChEBI" id="CHEBI:58043"/>
        <dbReference type="EC" id="3.1.3.5"/>
    </reaction>
</comment>
<comment type="caution">
    <text evidence="9">The sequence shown here is derived from an EMBL/GenBank/DDBJ whole genome shotgun (WGS) entry which is preliminary data.</text>
</comment>
<dbReference type="InterPro" id="IPR036523">
    <property type="entry name" value="SurE-like_sf"/>
</dbReference>
<evidence type="ECO:0000259" key="8">
    <source>
        <dbReference type="Pfam" id="PF01975"/>
    </source>
</evidence>
<dbReference type="Pfam" id="PF01975">
    <property type="entry name" value="SurE"/>
    <property type="match status" value="1"/>
</dbReference>
<evidence type="ECO:0000256" key="2">
    <source>
        <dbReference type="ARBA" id="ARBA00011062"/>
    </source>
</evidence>
<comment type="function">
    <text evidence="7">Nucleotidase that shows phosphatase activity on nucleoside 5'-monophosphates.</text>
</comment>
<dbReference type="EC" id="3.1.3.5" evidence="7"/>
<keyword evidence="6 7" id="KW-0378">Hydrolase</keyword>
<comment type="subcellular location">
    <subcellularLocation>
        <location evidence="7">Cytoplasm</location>
    </subcellularLocation>
</comment>
<evidence type="ECO:0000256" key="7">
    <source>
        <dbReference type="HAMAP-Rule" id="MF_00060"/>
    </source>
</evidence>
<feature type="binding site" evidence="7">
    <location>
        <position position="8"/>
    </location>
    <ligand>
        <name>a divalent metal cation</name>
        <dbReference type="ChEBI" id="CHEBI:60240"/>
    </ligand>
</feature>
<dbReference type="InterPro" id="IPR002828">
    <property type="entry name" value="SurE-like_Pase/nucleotidase"/>
</dbReference>
<keyword evidence="3 7" id="KW-0963">Cytoplasm</keyword>
<dbReference type="RefSeq" id="WP_013666582.1">
    <property type="nucleotide sequence ID" value="NZ_JBHLWO010000002.1"/>
</dbReference>
<dbReference type="InterPro" id="IPR030048">
    <property type="entry name" value="SurE"/>
</dbReference>